<name>A0A1Y1XT57_9FUNG</name>
<proteinExistence type="predicted"/>
<feature type="region of interest" description="Disordered" evidence="1">
    <location>
        <begin position="217"/>
        <end position="238"/>
    </location>
</feature>
<reference evidence="2 3" key="1">
    <citation type="submission" date="2016-08" db="EMBL/GenBank/DDBJ databases">
        <title>A Parts List for Fungal Cellulosomes Revealed by Comparative Genomics.</title>
        <authorList>
            <consortium name="DOE Joint Genome Institute"/>
            <person name="Haitjema C.H."/>
            <person name="Gilmore S.P."/>
            <person name="Henske J.K."/>
            <person name="Solomon K.V."/>
            <person name="De Groot R."/>
            <person name="Kuo A."/>
            <person name="Mondo S.J."/>
            <person name="Salamov A.A."/>
            <person name="Labutti K."/>
            <person name="Zhao Z."/>
            <person name="Chiniquy J."/>
            <person name="Barry K."/>
            <person name="Brewer H.M."/>
            <person name="Purvine S.O."/>
            <person name="Wright A.T."/>
            <person name="Boxma B."/>
            <person name="Van Alen T."/>
            <person name="Hackstein J.H."/>
            <person name="Baker S.E."/>
            <person name="Grigoriev I.V."/>
            <person name="O'Malley M.A."/>
        </authorList>
    </citation>
    <scope>NUCLEOTIDE SEQUENCE [LARGE SCALE GENOMIC DNA]</scope>
    <source>
        <strain evidence="2 3">G1</strain>
    </source>
</reference>
<dbReference type="STRING" id="1754190.A0A1Y1XT57"/>
<dbReference type="Proteomes" id="UP000193920">
    <property type="component" value="Unassembled WGS sequence"/>
</dbReference>
<dbReference type="EMBL" id="MCOG01001117">
    <property type="protein sequence ID" value="ORX88920.1"/>
    <property type="molecule type" value="Genomic_DNA"/>
</dbReference>
<comment type="caution">
    <text evidence="2">The sequence shown here is derived from an EMBL/GenBank/DDBJ whole genome shotgun (WGS) entry which is preliminary data.</text>
</comment>
<feature type="compositionally biased region" description="Basic and acidic residues" evidence="1">
    <location>
        <begin position="13"/>
        <end position="24"/>
    </location>
</feature>
<gene>
    <name evidence="2" type="ORF">LY90DRAFT_620996</name>
</gene>
<dbReference type="AlphaFoldDB" id="A0A1Y1XT57"/>
<feature type="non-terminal residue" evidence="2">
    <location>
        <position position="1"/>
    </location>
</feature>
<evidence type="ECO:0000256" key="1">
    <source>
        <dbReference type="SAM" id="MobiDB-lite"/>
    </source>
</evidence>
<accession>A0A1Y1XT57</accession>
<feature type="region of interest" description="Disordered" evidence="1">
    <location>
        <begin position="1"/>
        <end position="24"/>
    </location>
</feature>
<sequence>PNSKLNTSFNYSENKDEFQKYEDDQKKYEIKNEDLIPKLYTDSEQSSPKVNKKNMENYSNNENIKKNNPHSYKSSYLSHEILKASQYDNSIIEIPVDDNEKQNNNIVNHKNIVISENYDKSSVYDNINFKNDNETGIKYNNDDRRIIHINTNNNNYNRNRNGNHSYESSILCESISSNSSNNTNNTLTLNNIKEYRMKKEIQDVEQRYSTKNCNNINKENSSINNTTNVNIDDNNNSSSNIKNNENSIYKVKNVFNNNNITSNNGKF</sequence>
<evidence type="ECO:0000313" key="3">
    <source>
        <dbReference type="Proteomes" id="UP000193920"/>
    </source>
</evidence>
<evidence type="ECO:0000313" key="2">
    <source>
        <dbReference type="EMBL" id="ORX88920.1"/>
    </source>
</evidence>
<organism evidence="2 3">
    <name type="scientific">Neocallimastix californiae</name>
    <dbReference type="NCBI Taxonomy" id="1754190"/>
    <lineage>
        <taxon>Eukaryota</taxon>
        <taxon>Fungi</taxon>
        <taxon>Fungi incertae sedis</taxon>
        <taxon>Chytridiomycota</taxon>
        <taxon>Chytridiomycota incertae sedis</taxon>
        <taxon>Neocallimastigomycetes</taxon>
        <taxon>Neocallimastigales</taxon>
        <taxon>Neocallimastigaceae</taxon>
        <taxon>Neocallimastix</taxon>
    </lineage>
</organism>
<protein>
    <submittedName>
        <fullName evidence="2">Uncharacterized protein</fullName>
    </submittedName>
</protein>
<feature type="region of interest" description="Disordered" evidence="1">
    <location>
        <begin position="38"/>
        <end position="71"/>
    </location>
</feature>
<feature type="compositionally biased region" description="Polar residues" evidence="1">
    <location>
        <begin position="1"/>
        <end position="12"/>
    </location>
</feature>
<keyword evidence="3" id="KW-1185">Reference proteome</keyword>